<protein>
    <submittedName>
        <fullName evidence="1">Uncharacterized protein</fullName>
    </submittedName>
</protein>
<sequence>MSRGADVGVLLERALLQMAAAVKIDLTIADASWSRWASATFTGARHDLSVTTGPSPTLDAWLGALPEAEFTVRGHLVADLAITSRARVGDTITLRIAVLTVEAD</sequence>
<accession>A0ABW8YMT0</accession>
<dbReference type="RefSeq" id="WP_408078236.1">
    <property type="nucleotide sequence ID" value="NZ_JBELQC010000001.1"/>
</dbReference>
<proteinExistence type="predicted"/>
<dbReference type="EMBL" id="JBELQC010000001">
    <property type="protein sequence ID" value="MFL9841324.1"/>
    <property type="molecule type" value="Genomic_DNA"/>
</dbReference>
<keyword evidence="2" id="KW-1185">Reference proteome</keyword>
<gene>
    <name evidence="1" type="ORF">ABS767_10140</name>
</gene>
<reference evidence="1 2" key="1">
    <citation type="submission" date="2024-06" db="EMBL/GenBank/DDBJ databases">
        <authorList>
            <person name="Kaempfer P."/>
            <person name="Viver T."/>
        </authorList>
    </citation>
    <scope>NUCLEOTIDE SEQUENCE [LARGE SCALE GENOMIC DNA]</scope>
    <source>
        <strain evidence="1 2">ST-64</strain>
    </source>
</reference>
<evidence type="ECO:0000313" key="1">
    <source>
        <dbReference type="EMBL" id="MFL9841324.1"/>
    </source>
</evidence>
<name>A0ABW8YMT0_9SPHN</name>
<dbReference type="Proteomes" id="UP001629244">
    <property type="component" value="Unassembled WGS sequence"/>
</dbReference>
<organism evidence="1 2">
    <name type="scientific">Sphingomonas plantiphila</name>
    <dbReference type="NCBI Taxonomy" id="3163295"/>
    <lineage>
        <taxon>Bacteria</taxon>
        <taxon>Pseudomonadati</taxon>
        <taxon>Pseudomonadota</taxon>
        <taxon>Alphaproteobacteria</taxon>
        <taxon>Sphingomonadales</taxon>
        <taxon>Sphingomonadaceae</taxon>
        <taxon>Sphingomonas</taxon>
    </lineage>
</organism>
<comment type="caution">
    <text evidence="1">The sequence shown here is derived from an EMBL/GenBank/DDBJ whole genome shotgun (WGS) entry which is preliminary data.</text>
</comment>
<evidence type="ECO:0000313" key="2">
    <source>
        <dbReference type="Proteomes" id="UP001629244"/>
    </source>
</evidence>